<protein>
    <submittedName>
        <fullName evidence="2">Uncharacterized protein</fullName>
    </submittedName>
</protein>
<dbReference type="EMBL" id="CNGE01001257">
    <property type="protein sequence ID" value="CKT92721.1"/>
    <property type="molecule type" value="Genomic_DNA"/>
</dbReference>
<gene>
    <name evidence="2" type="ORF">ERS027646_04287</name>
</gene>
<feature type="compositionally biased region" description="Basic residues" evidence="1">
    <location>
        <begin position="186"/>
        <end position="196"/>
    </location>
</feature>
<accession>A0A655ART4</accession>
<sequence>MLVAGEPISQPVHPIGVLTDQLIPGRHGGLVPGGVEYGGALQLVRRLHPLVIADLLGMRHAGRTQGRDGRDIEILRICTAISWQVVTVGNAKLRFRIPNPGSAEEFHGNYRRVPAYGPYMSNLSFGLETIPLPALSREYRVKVTFVASGTPGVSGTAASVQLGARPAFEPGAPARRRRQLDIRCGHGRHPRTRRHAWPAGPQPRRITLGARRGVNI</sequence>
<dbReference type="AlphaFoldDB" id="A0A655ART4"/>
<dbReference type="Proteomes" id="UP000048948">
    <property type="component" value="Unassembled WGS sequence"/>
</dbReference>
<proteinExistence type="predicted"/>
<feature type="region of interest" description="Disordered" evidence="1">
    <location>
        <begin position="186"/>
        <end position="205"/>
    </location>
</feature>
<name>A0A655ART4_MYCTX</name>
<organism evidence="2 3">
    <name type="scientific">Mycobacterium tuberculosis</name>
    <dbReference type="NCBI Taxonomy" id="1773"/>
    <lineage>
        <taxon>Bacteria</taxon>
        <taxon>Bacillati</taxon>
        <taxon>Actinomycetota</taxon>
        <taxon>Actinomycetes</taxon>
        <taxon>Mycobacteriales</taxon>
        <taxon>Mycobacteriaceae</taxon>
        <taxon>Mycobacterium</taxon>
        <taxon>Mycobacterium tuberculosis complex</taxon>
    </lineage>
</organism>
<reference evidence="2 3" key="1">
    <citation type="submission" date="2015-03" db="EMBL/GenBank/DDBJ databases">
        <authorList>
            <consortium name="Pathogen Informatics"/>
        </authorList>
    </citation>
    <scope>NUCLEOTIDE SEQUENCE [LARGE SCALE GENOMIC DNA]</scope>
    <source>
        <strain evidence="2 3">Bir 172</strain>
    </source>
</reference>
<evidence type="ECO:0000313" key="3">
    <source>
        <dbReference type="Proteomes" id="UP000048948"/>
    </source>
</evidence>
<evidence type="ECO:0000313" key="2">
    <source>
        <dbReference type="EMBL" id="CKT92721.1"/>
    </source>
</evidence>
<evidence type="ECO:0000256" key="1">
    <source>
        <dbReference type="SAM" id="MobiDB-lite"/>
    </source>
</evidence>